<dbReference type="KEGG" id="rca:Rcas_4289"/>
<dbReference type="RefSeq" id="WP_012122737.1">
    <property type="nucleotide sequence ID" value="NC_009767.1"/>
</dbReference>
<dbReference type="HOGENOM" id="CLU_2481337_0_0_0"/>
<gene>
    <name evidence="1" type="ordered locus">Rcas_4289</name>
</gene>
<evidence type="ECO:0000313" key="1">
    <source>
        <dbReference type="EMBL" id="ABU60316.1"/>
    </source>
</evidence>
<dbReference type="AlphaFoldDB" id="A7NRX0"/>
<accession>A7NRX0</accession>
<dbReference type="Proteomes" id="UP000000263">
    <property type="component" value="Chromosome"/>
</dbReference>
<keyword evidence="2" id="KW-1185">Reference proteome</keyword>
<evidence type="ECO:0000313" key="2">
    <source>
        <dbReference type="Proteomes" id="UP000000263"/>
    </source>
</evidence>
<sequence>MNYFPASPIRMDDDLIAAALAAIHLYLEAEQSEALEMKPPRSAWQVAALVAAQGGVPARGDRAVTWRTVDRAGRAARWSVGILGTFD</sequence>
<dbReference type="EMBL" id="CP000804">
    <property type="protein sequence ID" value="ABU60316.1"/>
    <property type="molecule type" value="Genomic_DNA"/>
</dbReference>
<name>A7NRX0_ROSCS</name>
<dbReference type="STRING" id="383372.Rcas_4289"/>
<proteinExistence type="predicted"/>
<reference evidence="1 2" key="1">
    <citation type="submission" date="2007-08" db="EMBL/GenBank/DDBJ databases">
        <title>Complete sequence of Roseiflexus castenholzii DSM 13941.</title>
        <authorList>
            <consortium name="US DOE Joint Genome Institute"/>
            <person name="Copeland A."/>
            <person name="Lucas S."/>
            <person name="Lapidus A."/>
            <person name="Barry K."/>
            <person name="Glavina del Rio T."/>
            <person name="Dalin E."/>
            <person name="Tice H."/>
            <person name="Pitluck S."/>
            <person name="Thompson L.S."/>
            <person name="Brettin T."/>
            <person name="Bruce D."/>
            <person name="Detter J.C."/>
            <person name="Han C."/>
            <person name="Tapia R."/>
            <person name="Schmutz J."/>
            <person name="Larimer F."/>
            <person name="Land M."/>
            <person name="Hauser L."/>
            <person name="Kyrpides N."/>
            <person name="Mikhailova N."/>
            <person name="Bryant D.A."/>
            <person name="Hanada S."/>
            <person name="Tsukatani Y."/>
            <person name="Richardson P."/>
        </authorList>
    </citation>
    <scope>NUCLEOTIDE SEQUENCE [LARGE SCALE GENOMIC DNA]</scope>
    <source>
        <strain evidence="2">DSM 13941 / HLO8</strain>
    </source>
</reference>
<organism evidence="1 2">
    <name type="scientific">Roseiflexus castenholzii (strain DSM 13941 / HLO8)</name>
    <dbReference type="NCBI Taxonomy" id="383372"/>
    <lineage>
        <taxon>Bacteria</taxon>
        <taxon>Bacillati</taxon>
        <taxon>Chloroflexota</taxon>
        <taxon>Chloroflexia</taxon>
        <taxon>Chloroflexales</taxon>
        <taxon>Roseiflexineae</taxon>
        <taxon>Roseiflexaceae</taxon>
        <taxon>Roseiflexus</taxon>
    </lineage>
</organism>
<protein>
    <submittedName>
        <fullName evidence="1">Uncharacterized protein</fullName>
    </submittedName>
</protein>